<organism evidence="1 2">
    <name type="scientific">Xyrichtys novacula</name>
    <name type="common">Pearly razorfish</name>
    <name type="synonym">Hemipteronotus novacula</name>
    <dbReference type="NCBI Taxonomy" id="13765"/>
    <lineage>
        <taxon>Eukaryota</taxon>
        <taxon>Metazoa</taxon>
        <taxon>Chordata</taxon>
        <taxon>Craniata</taxon>
        <taxon>Vertebrata</taxon>
        <taxon>Euteleostomi</taxon>
        <taxon>Actinopterygii</taxon>
        <taxon>Neopterygii</taxon>
        <taxon>Teleostei</taxon>
        <taxon>Neoteleostei</taxon>
        <taxon>Acanthomorphata</taxon>
        <taxon>Eupercaria</taxon>
        <taxon>Labriformes</taxon>
        <taxon>Labridae</taxon>
        <taxon>Xyrichtys</taxon>
    </lineage>
</organism>
<gene>
    <name evidence="1" type="ORF">XNOV1_A034311</name>
</gene>
<protein>
    <submittedName>
        <fullName evidence="1">Uncharacterized protein</fullName>
    </submittedName>
</protein>
<name>A0AAV1HB54_XYRNO</name>
<reference evidence="1" key="1">
    <citation type="submission" date="2023-08" db="EMBL/GenBank/DDBJ databases">
        <authorList>
            <person name="Alioto T."/>
            <person name="Alioto T."/>
            <person name="Gomez Garrido J."/>
        </authorList>
    </citation>
    <scope>NUCLEOTIDE SEQUENCE</scope>
</reference>
<dbReference type="Proteomes" id="UP001178508">
    <property type="component" value="Chromosome 21"/>
</dbReference>
<evidence type="ECO:0000313" key="1">
    <source>
        <dbReference type="EMBL" id="CAJ1083088.1"/>
    </source>
</evidence>
<dbReference type="EMBL" id="OY660884">
    <property type="protein sequence ID" value="CAJ1083088.1"/>
    <property type="molecule type" value="Genomic_DNA"/>
</dbReference>
<sequence length="112" mass="12856">MDMLSVKSRDNVTVSIDEAQKCKQSGLRVGNAPPHLLRTDKVSLSDVYPPNLTVGNRNKNNNLFPLIKISLRFAFDHLKLVRLCNQITQTMTKARVMLRSSYNGRRRWKSKN</sequence>
<keyword evidence="2" id="KW-1185">Reference proteome</keyword>
<proteinExistence type="predicted"/>
<dbReference type="AlphaFoldDB" id="A0AAV1HB54"/>
<evidence type="ECO:0000313" key="2">
    <source>
        <dbReference type="Proteomes" id="UP001178508"/>
    </source>
</evidence>
<accession>A0AAV1HB54</accession>